<dbReference type="AlphaFoldDB" id="A0A0A2H3G3"/>
<feature type="domain" description="AraC effector-binding" evidence="2">
    <location>
        <begin position="141"/>
        <end position="295"/>
    </location>
</feature>
<evidence type="ECO:0000313" key="3">
    <source>
        <dbReference type="EMBL" id="KGO07180.1"/>
    </source>
</evidence>
<evidence type="ECO:0000259" key="2">
    <source>
        <dbReference type="SMART" id="SM00871"/>
    </source>
</evidence>
<dbReference type="EMBL" id="JSAQ01000001">
    <property type="protein sequence ID" value="KGO07180.1"/>
    <property type="molecule type" value="Genomic_DNA"/>
</dbReference>
<dbReference type="Gene3D" id="3.20.80.10">
    <property type="entry name" value="Regulatory factor, effector binding domain"/>
    <property type="match status" value="1"/>
</dbReference>
<dbReference type="RefSeq" id="WP_035326935.1">
    <property type="nucleotide sequence ID" value="NZ_CP015125.1"/>
</dbReference>
<comment type="caution">
    <text evidence="3">The sequence shown here is derived from an EMBL/GenBank/DDBJ whole genome shotgun (WGS) entry which is preliminary data.</text>
</comment>
<feature type="transmembrane region" description="Helical" evidence="1">
    <location>
        <begin position="6"/>
        <end position="22"/>
    </location>
</feature>
<keyword evidence="4" id="KW-1185">Reference proteome</keyword>
<evidence type="ECO:0000256" key="1">
    <source>
        <dbReference type="SAM" id="Phobius"/>
    </source>
</evidence>
<dbReference type="PATRIC" id="fig|1300343.5.peg.938"/>
<dbReference type="InterPro" id="IPR011256">
    <property type="entry name" value="Reg_factor_effector_dom_sf"/>
</dbReference>
<accession>A0A0A2H3G3</accession>
<dbReference type="Pfam" id="PF06445">
    <property type="entry name" value="GyrI-like"/>
    <property type="match status" value="1"/>
</dbReference>
<reference evidence="3 4" key="1">
    <citation type="submission" date="2014-10" db="EMBL/GenBank/DDBJ databases">
        <title>Draft genome sequence of the proteorhodopsin-containing marine bacterium Dokdonia donghaensis.</title>
        <authorList>
            <person name="Gomez-Consarnau L."/>
            <person name="Gonzalez J.M."/>
            <person name="Riedel T."/>
            <person name="Jaenicke S."/>
            <person name="Wagner-Doebler I."/>
            <person name="Fuhrman J.A."/>
        </authorList>
    </citation>
    <scope>NUCLEOTIDE SEQUENCE [LARGE SCALE GENOMIC DNA]</scope>
    <source>
        <strain evidence="3 4">DSW-1</strain>
    </source>
</reference>
<dbReference type="SMART" id="SM00871">
    <property type="entry name" value="AraC_E_bind"/>
    <property type="match status" value="1"/>
</dbReference>
<dbReference type="InterPro" id="IPR029442">
    <property type="entry name" value="GyrI-like"/>
</dbReference>
<protein>
    <recommendedName>
        <fullName evidence="2">AraC effector-binding domain-containing protein</fullName>
    </recommendedName>
</protein>
<dbReference type="InterPro" id="IPR010499">
    <property type="entry name" value="AraC_E-bd"/>
</dbReference>
<dbReference type="SUPFAM" id="SSF55136">
    <property type="entry name" value="Probable bacterial effector-binding domain"/>
    <property type="match status" value="1"/>
</dbReference>
<keyword evidence="1" id="KW-0472">Membrane</keyword>
<organism evidence="3 4">
    <name type="scientific">Dokdonia donghaensis DSW-1</name>
    <dbReference type="NCBI Taxonomy" id="1300343"/>
    <lineage>
        <taxon>Bacteria</taxon>
        <taxon>Pseudomonadati</taxon>
        <taxon>Bacteroidota</taxon>
        <taxon>Flavobacteriia</taxon>
        <taxon>Flavobacteriales</taxon>
        <taxon>Flavobacteriaceae</taxon>
        <taxon>Dokdonia</taxon>
    </lineage>
</organism>
<gene>
    <name evidence="3" type="ORF">NV36_10270</name>
</gene>
<name>A0A0A2H3G3_9FLAO</name>
<keyword evidence="1" id="KW-0812">Transmembrane</keyword>
<evidence type="ECO:0000313" key="4">
    <source>
        <dbReference type="Proteomes" id="UP000030140"/>
    </source>
</evidence>
<dbReference type="OrthoDB" id="1421367at2"/>
<dbReference type="KEGG" id="ddo:I597_0927"/>
<dbReference type="Proteomes" id="UP000030140">
    <property type="component" value="Unassembled WGS sequence"/>
</dbReference>
<sequence length="296" mass="33979">MKNIIAFIIVSIIATGVWYLYLKPGDFTAKIKAKTTLGTIEQSIKNWKEGAPVTEVQLGDEYTQIIQEFTVQDSTHIYEWQLNKVHDSLTEVTVHVIDPTHSINNRINGLFKDTDFKKSATRTVLEFNELLQDHLDRITVTIVGEEELPAKFYAYTELKGLQILKADGMMRDIGHLQGTMATYDIELDGRPFVQITDWNRATDSIKYHFAFPMIERDSLPVVKDIKYGSRPAQRALKAIYNGNYITSDRAWYALLNYAKSNNIKVDLKPTEVFYNNPNMAGDESRWKTEVYLPIVE</sequence>
<proteinExistence type="predicted"/>
<keyword evidence="1" id="KW-1133">Transmembrane helix</keyword>